<dbReference type="SUPFAM" id="SSF88723">
    <property type="entry name" value="PIN domain-like"/>
    <property type="match status" value="1"/>
</dbReference>
<sequence>MSEVVLDASAVLALLNQETGSEEISRFIGNAAISTVNLSEVIAKLAEAGINENVIQQILSNLNLEVVAFDQEQALKSGMLRPKTKSIGLSFGDRACLALGISLNQPVLTTDRLWSNLSLAVEVRVVR</sequence>
<organism evidence="1">
    <name type="scientific">Planktothrix agardhii</name>
    <name type="common">Oscillatoria agardhii</name>
    <dbReference type="NCBI Taxonomy" id="1160"/>
    <lineage>
        <taxon>Bacteria</taxon>
        <taxon>Bacillati</taxon>
        <taxon>Cyanobacteriota</taxon>
        <taxon>Cyanophyceae</taxon>
        <taxon>Oscillatoriophycideae</taxon>
        <taxon>Oscillatoriales</taxon>
        <taxon>Microcoleaceae</taxon>
        <taxon>Planktothrix</taxon>
    </lineage>
</organism>
<evidence type="ECO:0000313" key="1">
    <source>
        <dbReference type="EMBL" id="CUM58172.1"/>
    </source>
</evidence>
<accession>A0A1J1JD47</accession>
<dbReference type="Gene3D" id="3.40.50.1010">
    <property type="entry name" value="5'-nuclease"/>
    <property type="match status" value="1"/>
</dbReference>
<dbReference type="AlphaFoldDB" id="A0A1J1JD47"/>
<protein>
    <submittedName>
        <fullName evidence="1">PilT protein-like protein</fullName>
    </submittedName>
</protein>
<name>A0A1J1JD47_PLAAG</name>
<dbReference type="CDD" id="cd18682">
    <property type="entry name" value="PIN_VapC-like"/>
    <property type="match status" value="1"/>
</dbReference>
<reference evidence="1" key="1">
    <citation type="submission" date="2015-09" db="EMBL/GenBank/DDBJ databases">
        <authorList>
            <person name="Jackson K.R."/>
            <person name="Lunt B.L."/>
            <person name="Fisher J.N.B."/>
            <person name="Gardner A.V."/>
            <person name="Bailey M.E."/>
            <person name="Deus L.M."/>
            <person name="Earl A.S."/>
            <person name="Gibby P.D."/>
            <person name="Hartmann K.A."/>
            <person name="Liu J.E."/>
            <person name="Manci A.M."/>
            <person name="Nielsen D.A."/>
            <person name="Solomon M.B."/>
            <person name="Breakwell D.P."/>
            <person name="Burnett S.H."/>
            <person name="Grose J.H."/>
        </authorList>
    </citation>
    <scope>NUCLEOTIDE SEQUENCE</scope>
    <source>
        <strain evidence="1">7805</strain>
    </source>
</reference>
<proteinExistence type="predicted"/>
<dbReference type="RefSeq" id="WP_026785416.1">
    <property type="nucleotide sequence ID" value="NZ_CAJCFV010000127.1"/>
</dbReference>
<gene>
    <name evidence="1" type="ORF">PLAM_0205</name>
</gene>
<dbReference type="GeneID" id="77289519"/>
<dbReference type="InterPro" id="IPR002716">
    <property type="entry name" value="PIN_dom"/>
</dbReference>
<dbReference type="InterPro" id="IPR029060">
    <property type="entry name" value="PIN-like_dom_sf"/>
</dbReference>
<dbReference type="Pfam" id="PF01850">
    <property type="entry name" value="PIN"/>
    <property type="match status" value="1"/>
</dbReference>
<dbReference type="EMBL" id="LO018304">
    <property type="protein sequence ID" value="CUM58172.1"/>
    <property type="molecule type" value="Genomic_DNA"/>
</dbReference>